<dbReference type="AlphaFoldDB" id="A0AAW9JWU8"/>
<sequence length="93" mass="10276">MKKKLVSFVLLGCVLFGGLGYTASAYSFNTLFTSLTGVPGSGKVNAYMTHKSRYIYVTAIGKNTVRGYARPYVEARASANRAFSGNQTWWNYQ</sequence>
<dbReference type="Proteomes" id="UP001290462">
    <property type="component" value="Unassembled WGS sequence"/>
</dbReference>
<gene>
    <name evidence="1" type="ORF">RAK27_10530</name>
</gene>
<organism evidence="1 2">
    <name type="scientific">Carnobacterium maltaromaticum</name>
    <name type="common">Carnobacterium piscicola</name>
    <dbReference type="NCBI Taxonomy" id="2751"/>
    <lineage>
        <taxon>Bacteria</taxon>
        <taxon>Bacillati</taxon>
        <taxon>Bacillota</taxon>
        <taxon>Bacilli</taxon>
        <taxon>Lactobacillales</taxon>
        <taxon>Carnobacteriaceae</taxon>
        <taxon>Carnobacterium</taxon>
    </lineage>
</organism>
<comment type="caution">
    <text evidence="1">The sequence shown here is derived from an EMBL/GenBank/DDBJ whole genome shotgun (WGS) entry which is preliminary data.</text>
</comment>
<protein>
    <submittedName>
        <fullName evidence="1">Lactococcin 972 family bacteriocin</fullName>
    </submittedName>
</protein>
<accession>A0AAW9JWU8</accession>
<evidence type="ECO:0000313" key="2">
    <source>
        <dbReference type="Proteomes" id="UP001290462"/>
    </source>
</evidence>
<reference evidence="1" key="1">
    <citation type="submission" date="2023-08" db="EMBL/GenBank/DDBJ databases">
        <title>Genomic characterization of piscicolin 126 produced by Carnobacterium maltaromaticum CM22 strain isolated from salmon (Salmo salar).</title>
        <authorList>
            <person name="Gonzalez-Gragera E."/>
            <person name="Garcia-Lopez J.D."/>
            <person name="Teso-Perez C."/>
            <person name="Gimenez-Hernandez I."/>
            <person name="Peralta-Sanchez J.M."/>
            <person name="Valdivia E."/>
            <person name="Montalban-Lopez M."/>
            <person name="Martin-Platero A.M."/>
            <person name="Banos A."/>
            <person name="Martinez-Bueno M."/>
        </authorList>
    </citation>
    <scope>NUCLEOTIDE SEQUENCE</scope>
    <source>
        <strain evidence="1">CM22</strain>
    </source>
</reference>
<name>A0AAW9JWU8_CARML</name>
<dbReference type="RefSeq" id="WP_287430857.1">
    <property type="nucleotide sequence ID" value="NZ_JAVBVO010000003.1"/>
</dbReference>
<evidence type="ECO:0000313" key="1">
    <source>
        <dbReference type="EMBL" id="MDZ5759094.1"/>
    </source>
</evidence>
<dbReference type="EMBL" id="JAVBVO010000003">
    <property type="protein sequence ID" value="MDZ5759094.1"/>
    <property type="molecule type" value="Genomic_DNA"/>
</dbReference>
<proteinExistence type="predicted"/>